<reference evidence="2" key="1">
    <citation type="journal article" date="2019" name="bioRxiv">
        <title>Genomics, evolutionary history and diagnostics of the Alternaria alternata species group including apple and Asian pear pathotypes.</title>
        <authorList>
            <person name="Armitage A.D."/>
            <person name="Cockerton H.M."/>
            <person name="Sreenivasaprasad S."/>
            <person name="Woodhall J.W."/>
            <person name="Lane C.R."/>
            <person name="Harrison R.J."/>
            <person name="Clarkson J.P."/>
        </authorList>
    </citation>
    <scope>NUCLEOTIDE SEQUENCE [LARGE SCALE GENOMIC DNA]</scope>
    <source>
        <strain evidence="2">FERA 1082</strain>
    </source>
</reference>
<comment type="caution">
    <text evidence="1">The sequence shown here is derived from an EMBL/GenBank/DDBJ whole genome shotgun (WGS) entry which is preliminary data.</text>
</comment>
<accession>A0A4Q4MVD8</accession>
<organism evidence="1 2">
    <name type="scientific">Alternaria tenuissima</name>
    <dbReference type="NCBI Taxonomy" id="119927"/>
    <lineage>
        <taxon>Eukaryota</taxon>
        <taxon>Fungi</taxon>
        <taxon>Dikarya</taxon>
        <taxon>Ascomycota</taxon>
        <taxon>Pezizomycotina</taxon>
        <taxon>Dothideomycetes</taxon>
        <taxon>Pleosporomycetidae</taxon>
        <taxon>Pleosporales</taxon>
        <taxon>Pleosporineae</taxon>
        <taxon>Pleosporaceae</taxon>
        <taxon>Alternaria</taxon>
        <taxon>Alternaria sect. Alternaria</taxon>
        <taxon>Alternaria alternata complex</taxon>
    </lineage>
</organism>
<dbReference type="EMBL" id="PDXA01000004">
    <property type="protein sequence ID" value="RYN59019.1"/>
    <property type="molecule type" value="Genomic_DNA"/>
</dbReference>
<name>A0A4Q4MVD8_9PLEO</name>
<gene>
    <name evidence="1" type="ORF">AA0114_g1650</name>
</gene>
<sequence>MTPPISHSSVQYIPVDAKVWDMIFLDTKTKVNKKKKDAAAVVATSQITAKDIDIRDWSFADRQMLVKGDRVQIFIDGVLITTISKPLLRATSATVGDILKDGTIELPADTDESGVIRVVEYLEAIVKVTAKPLPFTRALDMAKTLGVCAAARALGMDKYTVHLYKKCEALLRHDPPAYEDIDAIIAFKTSHERLFKIVVNGLVKHVWEGTIPDPEDFAVYLAQNPVLDDAIKIAIQKHDSYLRKMERLAKRGAREEANQARHEAYLQEKAKRATKKQADEKAFFAAKASKDAALEKSIQKKIRASEPKERRFTAEENVHYWRMYSKKPPQGC</sequence>
<dbReference type="Proteomes" id="UP000292402">
    <property type="component" value="Unassembled WGS sequence"/>
</dbReference>
<evidence type="ECO:0000313" key="2">
    <source>
        <dbReference type="Proteomes" id="UP000292402"/>
    </source>
</evidence>
<proteinExistence type="predicted"/>
<evidence type="ECO:0000313" key="1">
    <source>
        <dbReference type="EMBL" id="RYN59019.1"/>
    </source>
</evidence>
<dbReference type="AlphaFoldDB" id="A0A4Q4MVD8"/>
<protein>
    <submittedName>
        <fullName evidence="1">Uncharacterized protein</fullName>
    </submittedName>
</protein>